<evidence type="ECO:0000313" key="2">
    <source>
        <dbReference type="EMBL" id="GLK72573.1"/>
    </source>
</evidence>
<accession>A0A9W6JA85</accession>
<reference evidence="2" key="1">
    <citation type="journal article" date="2014" name="Int. J. Syst. Evol. Microbiol.">
        <title>Complete genome sequence of Corynebacterium casei LMG S-19264T (=DSM 44701T), isolated from a smear-ripened cheese.</title>
        <authorList>
            <consortium name="US DOE Joint Genome Institute (JGI-PGF)"/>
            <person name="Walter F."/>
            <person name="Albersmeier A."/>
            <person name="Kalinowski J."/>
            <person name="Ruckert C."/>
        </authorList>
    </citation>
    <scope>NUCLEOTIDE SEQUENCE</scope>
    <source>
        <strain evidence="2">VKM B-2484</strain>
    </source>
</reference>
<keyword evidence="1" id="KW-0472">Membrane</keyword>
<protein>
    <submittedName>
        <fullName evidence="2">Uncharacterized protein</fullName>
    </submittedName>
</protein>
<dbReference type="AlphaFoldDB" id="A0A9W6JA85"/>
<evidence type="ECO:0000313" key="3">
    <source>
        <dbReference type="Proteomes" id="UP001143370"/>
    </source>
</evidence>
<comment type="caution">
    <text evidence="2">The sequence shown here is derived from an EMBL/GenBank/DDBJ whole genome shotgun (WGS) entry which is preliminary data.</text>
</comment>
<keyword evidence="1" id="KW-0812">Transmembrane</keyword>
<feature type="transmembrane region" description="Helical" evidence="1">
    <location>
        <begin position="51"/>
        <end position="74"/>
    </location>
</feature>
<feature type="transmembrane region" description="Helical" evidence="1">
    <location>
        <begin position="12"/>
        <end position="31"/>
    </location>
</feature>
<dbReference type="Proteomes" id="UP001143370">
    <property type="component" value="Unassembled WGS sequence"/>
</dbReference>
<evidence type="ECO:0000256" key="1">
    <source>
        <dbReference type="SAM" id="Phobius"/>
    </source>
</evidence>
<sequence>MGWFESWADELWTGLNVIAFTLPLLAARSTYENQRERLAVWEEYGRRIPRLALWLPALTTLIVLYGLCAVVYYFTGFPAWFRWILG</sequence>
<proteinExistence type="predicted"/>
<keyword evidence="3" id="KW-1185">Reference proteome</keyword>
<dbReference type="EMBL" id="BSFJ01000018">
    <property type="protein sequence ID" value="GLK72573.1"/>
    <property type="molecule type" value="Genomic_DNA"/>
</dbReference>
<reference evidence="2" key="2">
    <citation type="submission" date="2023-01" db="EMBL/GenBank/DDBJ databases">
        <authorList>
            <person name="Sun Q."/>
            <person name="Evtushenko L."/>
        </authorList>
    </citation>
    <scope>NUCLEOTIDE SEQUENCE</scope>
    <source>
        <strain evidence="2">VKM B-2484</strain>
    </source>
</reference>
<name>A0A9W6JA85_9HYPH</name>
<keyword evidence="1" id="KW-1133">Transmembrane helix</keyword>
<organism evidence="2 3">
    <name type="scientific">Ancylobacter dichloromethanicus</name>
    <dbReference type="NCBI Taxonomy" id="518825"/>
    <lineage>
        <taxon>Bacteria</taxon>
        <taxon>Pseudomonadati</taxon>
        <taxon>Pseudomonadota</taxon>
        <taxon>Alphaproteobacteria</taxon>
        <taxon>Hyphomicrobiales</taxon>
        <taxon>Xanthobacteraceae</taxon>
        <taxon>Ancylobacter</taxon>
    </lineage>
</organism>
<dbReference type="RefSeq" id="WP_213371117.1">
    <property type="nucleotide sequence ID" value="NZ_BSFJ01000018.1"/>
</dbReference>
<gene>
    <name evidence="2" type="ORF">GCM10017643_26890</name>
</gene>